<dbReference type="Gene3D" id="3.90.226.10">
    <property type="entry name" value="2-enoyl-CoA Hydratase, Chain A, domain 1"/>
    <property type="match status" value="1"/>
</dbReference>
<dbReference type="AlphaFoldDB" id="A0A432GNY4"/>
<dbReference type="SUPFAM" id="SSF52096">
    <property type="entry name" value="ClpP/crotonase"/>
    <property type="match status" value="1"/>
</dbReference>
<feature type="non-terminal residue" evidence="1">
    <location>
        <position position="1"/>
    </location>
</feature>
<evidence type="ECO:0000313" key="2">
    <source>
        <dbReference type="Proteomes" id="UP000287176"/>
    </source>
</evidence>
<name>A0A432GNY4_9DELT</name>
<protein>
    <submittedName>
        <fullName evidence="1">Peptidase S41</fullName>
    </submittedName>
</protein>
<evidence type="ECO:0000313" key="1">
    <source>
        <dbReference type="EMBL" id="RTZ85242.1"/>
    </source>
</evidence>
<comment type="caution">
    <text evidence="1">The sequence shown here is derived from an EMBL/GenBank/DDBJ whole genome shotgun (WGS) entry which is preliminary data.</text>
</comment>
<proteinExistence type="predicted"/>
<organism evidence="1 2">
    <name type="scientific">SAR324 cluster bacterium</name>
    <dbReference type="NCBI Taxonomy" id="2024889"/>
    <lineage>
        <taxon>Bacteria</taxon>
        <taxon>Deltaproteobacteria</taxon>
        <taxon>SAR324 cluster</taxon>
    </lineage>
</organism>
<gene>
    <name evidence="1" type="ORF">DSY94_04300</name>
</gene>
<dbReference type="EMBL" id="QNZI01000114">
    <property type="protein sequence ID" value="RTZ85242.1"/>
    <property type="molecule type" value="Genomic_DNA"/>
</dbReference>
<accession>A0A432GNY4</accession>
<dbReference type="InterPro" id="IPR029045">
    <property type="entry name" value="ClpP/crotonase-like_dom_sf"/>
</dbReference>
<dbReference type="Proteomes" id="UP000287176">
    <property type="component" value="Unassembled WGS sequence"/>
</dbReference>
<reference evidence="1 2" key="1">
    <citation type="submission" date="2018-06" db="EMBL/GenBank/DDBJ databases">
        <title>Combined omics and stable isotope probing to characterize newly discovered Mariana Back-Arc vent microbial communities.</title>
        <authorList>
            <person name="Trembath-Reichert E."/>
            <person name="Huber J.A."/>
        </authorList>
    </citation>
    <scope>NUCLEOTIDE SEQUENCE [LARGE SCALE GENOMIC DNA]</scope>
    <source>
        <strain evidence="1">MAG 24</strain>
    </source>
</reference>
<sequence length="108" mass="12043">GKKDAPRMNTRLIVLANQHCGNGCQFLSALTKQIPDGILIGTNTGPFPKNTSGPIFQLKHSRIMLSFSHMIHLNHQLEPVSPSGYLPDYWLFPPMGLTEILRFVSKTN</sequence>